<feature type="region of interest" description="Disordered" evidence="2">
    <location>
        <begin position="275"/>
        <end position="297"/>
    </location>
</feature>
<name>A0ABU3MJA6_9PROT</name>
<feature type="compositionally biased region" description="Low complexity" evidence="2">
    <location>
        <begin position="489"/>
        <end position="500"/>
    </location>
</feature>
<comment type="caution">
    <text evidence="3">The sequence shown here is derived from an EMBL/GenBank/DDBJ whole genome shotgun (WGS) entry which is preliminary data.</text>
</comment>
<feature type="region of interest" description="Disordered" evidence="2">
    <location>
        <begin position="435"/>
        <end position="513"/>
    </location>
</feature>
<feature type="compositionally biased region" description="Polar residues" evidence="2">
    <location>
        <begin position="136"/>
        <end position="151"/>
    </location>
</feature>
<protein>
    <submittedName>
        <fullName evidence="3">Uncharacterized protein</fullName>
    </submittedName>
</protein>
<evidence type="ECO:0000313" key="4">
    <source>
        <dbReference type="Proteomes" id="UP001258945"/>
    </source>
</evidence>
<dbReference type="Gene3D" id="1.10.530.10">
    <property type="match status" value="1"/>
</dbReference>
<feature type="coiled-coil region" evidence="1">
    <location>
        <begin position="309"/>
        <end position="336"/>
    </location>
</feature>
<dbReference type="RefSeq" id="WP_314284010.1">
    <property type="nucleotide sequence ID" value="NZ_JAVVDO010000041.1"/>
</dbReference>
<organism evidence="3 4">
    <name type="scientific">Roseomonas gilardii</name>
    <dbReference type="NCBI Taxonomy" id="257708"/>
    <lineage>
        <taxon>Bacteria</taxon>
        <taxon>Pseudomonadati</taxon>
        <taxon>Pseudomonadota</taxon>
        <taxon>Alphaproteobacteria</taxon>
        <taxon>Acetobacterales</taxon>
        <taxon>Roseomonadaceae</taxon>
        <taxon>Roseomonas</taxon>
    </lineage>
</organism>
<sequence length="666" mass="70283">MSWTLPQVNVPDIGKVFADDLATKAQLQKNYLAELMQARQLGNQQAYQQALQSAAPGLSSDDPTARRNALADLMRAGPEGAKLALPLLQQEREQAMIGSIMGGGAAVAQQPTGQPAQGGGQQQPAGNSWLDKMTQDESGGNPNAANPRSSARGTLQFIDGTWLKFAQARPDLFQGMSRDQILAARANPGLQRMAGEWYAQQNAQDLQSSGYQPTPINLALSHRFGSGGAKAILGAQPGTPIEQAVGPEVVAANPDLKGRTTGNVVSQFAQRFGDTTASGAPTQQASAQPAGESPEALRQRATQLRLIPNQGAQALANSMEQRAQALEQRQFQLSQAQAAVAARREDAQQRTTERRQDMDERARVRREDQEIRRQERLEDRGNANPTYGNSLEGRALGVVEDLSDKIRSGQATADEVRRYQSSVAVLQQEKIAPDGTRITPRLPGYAPGQDEVQRIYGPPASGATPQGAPGQPGTTAPPVAAGGAPGAPAPQAGLPTAAGGVQEGTKTAPESAQKAMLENVQGIGKIDRALSVVEKAPGATGTVAGLLNSIPGGVADNWSPKESVDARAAIADVGSIVIHDRSGAAVTASEFPRLRPFIPAVSDSPEVVKTKLQRFKQEYQSILRDQYEFYGPGQGYRQLPVVEQALGGAGGKSEAKTARSDPAGIL</sequence>
<feature type="compositionally biased region" description="Basic and acidic residues" evidence="2">
    <location>
        <begin position="343"/>
        <end position="381"/>
    </location>
</feature>
<evidence type="ECO:0000256" key="2">
    <source>
        <dbReference type="SAM" id="MobiDB-lite"/>
    </source>
</evidence>
<feature type="compositionally biased region" description="Low complexity" evidence="2">
    <location>
        <begin position="106"/>
        <end position="115"/>
    </location>
</feature>
<keyword evidence="4" id="KW-1185">Reference proteome</keyword>
<feature type="region of interest" description="Disordered" evidence="2">
    <location>
        <begin position="343"/>
        <end position="391"/>
    </location>
</feature>
<feature type="region of interest" description="Disordered" evidence="2">
    <location>
        <begin position="647"/>
        <end position="666"/>
    </location>
</feature>
<gene>
    <name evidence="3" type="ORF">RQ831_18220</name>
</gene>
<evidence type="ECO:0000313" key="3">
    <source>
        <dbReference type="EMBL" id="MDT8332992.1"/>
    </source>
</evidence>
<reference evidence="3 4" key="1">
    <citation type="journal article" date="2019" name="Microb. Pathog.">
        <title>Comparison of VITEK 2, MALDI-TOF MS, 16S rRNA gene sequencing, and whole-genome sequencing for identification of Roseomonas mucosa.</title>
        <authorList>
            <person name="Rudolph W.W."/>
            <person name="Gunzer F."/>
            <person name="Trauth M."/>
            <person name="Bunk B."/>
            <person name="Bigge R."/>
            <person name="Schrottner P."/>
        </authorList>
    </citation>
    <scope>NUCLEOTIDE SEQUENCE [LARGE SCALE GENOMIC DNA]</scope>
    <source>
        <strain evidence="3 4">DSM 103800</strain>
    </source>
</reference>
<proteinExistence type="predicted"/>
<feature type="compositionally biased region" description="Low complexity" evidence="2">
    <location>
        <begin position="457"/>
        <end position="482"/>
    </location>
</feature>
<dbReference type="InterPro" id="IPR023346">
    <property type="entry name" value="Lysozyme-like_dom_sf"/>
</dbReference>
<keyword evidence="1" id="KW-0175">Coiled coil</keyword>
<dbReference type="Proteomes" id="UP001258945">
    <property type="component" value="Unassembled WGS sequence"/>
</dbReference>
<dbReference type="EMBL" id="JAVVDO010000041">
    <property type="protein sequence ID" value="MDT8332992.1"/>
    <property type="molecule type" value="Genomic_DNA"/>
</dbReference>
<feature type="region of interest" description="Disordered" evidence="2">
    <location>
        <begin position="105"/>
        <end position="151"/>
    </location>
</feature>
<accession>A0ABU3MJA6</accession>
<dbReference type="SUPFAM" id="SSF53955">
    <property type="entry name" value="Lysozyme-like"/>
    <property type="match status" value="1"/>
</dbReference>
<evidence type="ECO:0000256" key="1">
    <source>
        <dbReference type="SAM" id="Coils"/>
    </source>
</evidence>
<feature type="compositionally biased region" description="Polar residues" evidence="2">
    <location>
        <begin position="275"/>
        <end position="287"/>
    </location>
</feature>